<dbReference type="Gene3D" id="6.10.280.50">
    <property type="match status" value="1"/>
</dbReference>
<dbReference type="Pfam" id="PF04325">
    <property type="entry name" value="DUF465"/>
    <property type="match status" value="1"/>
</dbReference>
<gene>
    <name evidence="1" type="ORF">SAMN05216190_10630</name>
</gene>
<sequence length="82" mass="9634">MPLQYHPLNREFPQFETQMRTLLQVDGHFARLAEEYEQLDKRIYEVVDGRVAMDELQLQGLKMQRVTLKDEIETLLRGGTVG</sequence>
<name>A0A1I5N8D4_9PSED</name>
<reference evidence="2" key="1">
    <citation type="submission" date="2016-10" db="EMBL/GenBank/DDBJ databases">
        <authorList>
            <person name="Varghese N."/>
            <person name="Submissions S."/>
        </authorList>
    </citation>
    <scope>NUCLEOTIDE SEQUENCE [LARGE SCALE GENOMIC DNA]</scope>
    <source>
        <strain evidence="2">DSM 17834</strain>
    </source>
</reference>
<dbReference type="OrthoDB" id="1263265at2"/>
<dbReference type="RefSeq" id="WP_090498808.1">
    <property type="nucleotide sequence ID" value="NZ_FOWX01000006.1"/>
</dbReference>
<dbReference type="EMBL" id="FOWX01000006">
    <property type="protein sequence ID" value="SFP18108.1"/>
    <property type="molecule type" value="Genomic_DNA"/>
</dbReference>
<dbReference type="Proteomes" id="UP000198784">
    <property type="component" value="Unassembled WGS sequence"/>
</dbReference>
<evidence type="ECO:0000313" key="2">
    <source>
        <dbReference type="Proteomes" id="UP000198784"/>
    </source>
</evidence>
<accession>A0A1I5N8D4</accession>
<dbReference type="InterPro" id="IPR038444">
    <property type="entry name" value="DUF465_sf"/>
</dbReference>
<keyword evidence="2" id="KW-1185">Reference proteome</keyword>
<dbReference type="AlphaFoldDB" id="A0A1I5N8D4"/>
<proteinExistence type="predicted"/>
<dbReference type="STRING" id="289003.SAMN05216190_10630"/>
<organism evidence="1 2">
    <name type="scientific">Pseudomonas borbori</name>
    <dbReference type="NCBI Taxonomy" id="289003"/>
    <lineage>
        <taxon>Bacteria</taxon>
        <taxon>Pseudomonadati</taxon>
        <taxon>Pseudomonadota</taxon>
        <taxon>Gammaproteobacteria</taxon>
        <taxon>Pseudomonadales</taxon>
        <taxon>Pseudomonadaceae</taxon>
        <taxon>Pseudomonas</taxon>
    </lineage>
</organism>
<evidence type="ECO:0000313" key="1">
    <source>
        <dbReference type="EMBL" id="SFP18108.1"/>
    </source>
</evidence>
<dbReference type="InterPro" id="IPR007420">
    <property type="entry name" value="DUF465"/>
</dbReference>
<evidence type="ECO:0008006" key="3">
    <source>
        <dbReference type="Google" id="ProtNLM"/>
    </source>
</evidence>
<protein>
    <recommendedName>
        <fullName evidence="3">GTP-binding protein</fullName>
    </recommendedName>
</protein>